<comment type="caution">
    <text evidence="1">The sequence shown here is derived from an EMBL/GenBank/DDBJ whole genome shotgun (WGS) entry which is preliminary data.</text>
</comment>
<keyword evidence="2" id="KW-1185">Reference proteome</keyword>
<dbReference type="EMBL" id="SRLO01000175">
    <property type="protein sequence ID" value="TNN69496.1"/>
    <property type="molecule type" value="Genomic_DNA"/>
</dbReference>
<accession>A0A4Z2HUG2</accession>
<organism evidence="1 2">
    <name type="scientific">Liparis tanakae</name>
    <name type="common">Tanaka's snailfish</name>
    <dbReference type="NCBI Taxonomy" id="230148"/>
    <lineage>
        <taxon>Eukaryota</taxon>
        <taxon>Metazoa</taxon>
        <taxon>Chordata</taxon>
        <taxon>Craniata</taxon>
        <taxon>Vertebrata</taxon>
        <taxon>Euteleostomi</taxon>
        <taxon>Actinopterygii</taxon>
        <taxon>Neopterygii</taxon>
        <taxon>Teleostei</taxon>
        <taxon>Neoteleostei</taxon>
        <taxon>Acanthomorphata</taxon>
        <taxon>Eupercaria</taxon>
        <taxon>Perciformes</taxon>
        <taxon>Cottioidei</taxon>
        <taxon>Cottales</taxon>
        <taxon>Liparidae</taxon>
        <taxon>Liparis</taxon>
    </lineage>
</organism>
<proteinExistence type="predicted"/>
<evidence type="ECO:0000313" key="2">
    <source>
        <dbReference type="Proteomes" id="UP000314294"/>
    </source>
</evidence>
<dbReference type="Proteomes" id="UP000314294">
    <property type="component" value="Unassembled WGS sequence"/>
</dbReference>
<dbReference type="AlphaFoldDB" id="A0A4Z2HUG2"/>
<evidence type="ECO:0000313" key="1">
    <source>
        <dbReference type="EMBL" id="TNN69496.1"/>
    </source>
</evidence>
<reference evidence="1 2" key="1">
    <citation type="submission" date="2019-03" db="EMBL/GenBank/DDBJ databases">
        <title>First draft genome of Liparis tanakae, snailfish: a comprehensive survey of snailfish specific genes.</title>
        <authorList>
            <person name="Kim W."/>
            <person name="Song I."/>
            <person name="Jeong J.-H."/>
            <person name="Kim D."/>
            <person name="Kim S."/>
            <person name="Ryu S."/>
            <person name="Song J.Y."/>
            <person name="Lee S.K."/>
        </authorList>
    </citation>
    <scope>NUCLEOTIDE SEQUENCE [LARGE SCALE GENOMIC DNA]</scope>
    <source>
        <tissue evidence="1">Muscle</tissue>
    </source>
</reference>
<sequence>MNADNSDRVVRPAVVWISSGDQPGQASVHLRLHRPIIHHFSVHRDDPFGCAPFSMARNSFSRAARDIPALT</sequence>
<gene>
    <name evidence="1" type="ORF">EYF80_020330</name>
</gene>
<name>A0A4Z2HUG2_9TELE</name>
<protein>
    <submittedName>
        <fullName evidence="1">Uncharacterized protein</fullName>
    </submittedName>
</protein>